<organism evidence="3 4">
    <name type="scientific">Lactiplantibacillus dongliensis</name>
    <dbReference type="NCBI Taxonomy" id="2559919"/>
    <lineage>
        <taxon>Bacteria</taxon>
        <taxon>Bacillati</taxon>
        <taxon>Bacillota</taxon>
        <taxon>Bacilli</taxon>
        <taxon>Lactobacillales</taxon>
        <taxon>Lactobacillaceae</taxon>
        <taxon>Lactiplantibacillus</taxon>
    </lineage>
</organism>
<evidence type="ECO:0000313" key="3">
    <source>
        <dbReference type="EMBL" id="MFC6163150.1"/>
    </source>
</evidence>
<dbReference type="Proteomes" id="UP001596253">
    <property type="component" value="Unassembled WGS sequence"/>
</dbReference>
<dbReference type="Pfam" id="PF00188">
    <property type="entry name" value="CAP"/>
    <property type="match status" value="1"/>
</dbReference>
<evidence type="ECO:0000313" key="4">
    <source>
        <dbReference type="Proteomes" id="UP001596253"/>
    </source>
</evidence>
<dbReference type="InterPro" id="IPR014044">
    <property type="entry name" value="CAP_dom"/>
</dbReference>
<feature type="signal peptide" evidence="1">
    <location>
        <begin position="1"/>
        <end position="30"/>
    </location>
</feature>
<dbReference type="InterPro" id="IPR035940">
    <property type="entry name" value="CAP_sf"/>
</dbReference>
<evidence type="ECO:0000256" key="1">
    <source>
        <dbReference type="SAM" id="SignalP"/>
    </source>
</evidence>
<evidence type="ECO:0000259" key="2">
    <source>
        <dbReference type="Pfam" id="PF00188"/>
    </source>
</evidence>
<dbReference type="Gene3D" id="3.40.33.10">
    <property type="entry name" value="CAP"/>
    <property type="match status" value="1"/>
</dbReference>
<feature type="chain" id="PRO_5046832469" evidence="1">
    <location>
        <begin position="31"/>
        <end position="251"/>
    </location>
</feature>
<accession>A0ABW1R3B4</accession>
<proteinExistence type="predicted"/>
<keyword evidence="4" id="KW-1185">Reference proteome</keyword>
<dbReference type="RefSeq" id="WP_137640300.1">
    <property type="nucleotide sequence ID" value="NZ_BJDK01000017.1"/>
</dbReference>
<protein>
    <submittedName>
        <fullName evidence="3">CAP domain-containing protein</fullName>
    </submittedName>
</protein>
<comment type="caution">
    <text evidence="3">The sequence shown here is derived from an EMBL/GenBank/DDBJ whole genome shotgun (WGS) entry which is preliminary data.</text>
</comment>
<gene>
    <name evidence="3" type="ORF">ACFP3T_00405</name>
</gene>
<name>A0ABW1R3B4_9LACO</name>
<dbReference type="EMBL" id="JBHSSD010000002">
    <property type="protein sequence ID" value="MFC6163150.1"/>
    <property type="molecule type" value="Genomic_DNA"/>
</dbReference>
<sequence>MNKFMKQLLILVATVSAIGFVTVNGTTAHAAKVTKVKRTAYHAKKGNIYTSTKLTKIYAKAKTYQNVTLYVTKHATLKQNGKKKVFYYINSKQVKGWLWRGYLRAGKIAPSVASMNPAMARRFLKQTNKYRTAKGMQPVSLDPARMALLKTYKKWFIKGDVDMEIFKRESGKVGLPTDEVFSTFSPITSKSDLKSSKAMSDDAVGVFMLVGESQPDYQDAAILKPKTTKIGVSWFKVKGKVYTMLLTNLYY</sequence>
<reference evidence="4" key="1">
    <citation type="journal article" date="2019" name="Int. J. Syst. Evol. Microbiol.">
        <title>The Global Catalogue of Microorganisms (GCM) 10K type strain sequencing project: providing services to taxonomists for standard genome sequencing and annotation.</title>
        <authorList>
            <consortium name="The Broad Institute Genomics Platform"/>
            <consortium name="The Broad Institute Genome Sequencing Center for Infectious Disease"/>
            <person name="Wu L."/>
            <person name="Ma J."/>
        </authorList>
    </citation>
    <scope>NUCLEOTIDE SEQUENCE [LARGE SCALE GENOMIC DNA]</scope>
    <source>
        <strain evidence="4">CCM 8932</strain>
    </source>
</reference>
<feature type="domain" description="SCP" evidence="2">
    <location>
        <begin position="125"/>
        <end position="242"/>
    </location>
</feature>
<keyword evidence="1" id="KW-0732">Signal</keyword>